<dbReference type="EMBL" id="CADCTR010001677">
    <property type="protein sequence ID" value="CAA9307027.1"/>
    <property type="molecule type" value="Genomic_DNA"/>
</dbReference>
<proteinExistence type="predicted"/>
<gene>
    <name evidence="1" type="ORF">AVDCRST_MAG93-4980</name>
</gene>
<reference evidence="1" key="1">
    <citation type="submission" date="2020-02" db="EMBL/GenBank/DDBJ databases">
        <authorList>
            <person name="Meier V. D."/>
        </authorList>
    </citation>
    <scope>NUCLEOTIDE SEQUENCE</scope>
    <source>
        <strain evidence="1">AVDCRST_MAG93</strain>
    </source>
</reference>
<sequence length="52" mass="5543">MSATPCDRLATVHYNARYDVCDEHAAAMHAGEGEDMADEVVFTSSCGCGLYA</sequence>
<accession>A0A6J4KIH3</accession>
<organism evidence="1">
    <name type="scientific">uncultured Chloroflexia bacterium</name>
    <dbReference type="NCBI Taxonomy" id="1672391"/>
    <lineage>
        <taxon>Bacteria</taxon>
        <taxon>Bacillati</taxon>
        <taxon>Chloroflexota</taxon>
        <taxon>Chloroflexia</taxon>
        <taxon>environmental samples</taxon>
    </lineage>
</organism>
<dbReference type="AlphaFoldDB" id="A0A6J4KIH3"/>
<evidence type="ECO:0000313" key="1">
    <source>
        <dbReference type="EMBL" id="CAA9307027.1"/>
    </source>
</evidence>
<name>A0A6J4KIH3_9CHLR</name>
<protein>
    <submittedName>
        <fullName evidence="1">Uncharacterized protein</fullName>
    </submittedName>
</protein>